<accession>A0A3M7PV10</accession>
<feature type="non-terminal residue" evidence="2">
    <location>
        <position position="1"/>
    </location>
</feature>
<keyword evidence="1" id="KW-1133">Transmembrane helix</keyword>
<dbReference type="EMBL" id="REGN01008851">
    <property type="protein sequence ID" value="RNA02508.1"/>
    <property type="molecule type" value="Genomic_DNA"/>
</dbReference>
<sequence length="93" mass="11002">KSAVHYLKDNSFLQYNLKLTCTFLFLESSSSFPQLFLDFSFPTGKVEEETRKSQGKKIVQTSNTKSIFNEEYFLSKFFVFFLNLNYPVLLFKR</sequence>
<feature type="transmembrane region" description="Helical" evidence="1">
    <location>
        <begin position="72"/>
        <end position="91"/>
    </location>
</feature>
<evidence type="ECO:0000313" key="3">
    <source>
        <dbReference type="Proteomes" id="UP000276133"/>
    </source>
</evidence>
<name>A0A3M7PV10_BRAPC</name>
<gene>
    <name evidence="2" type="ORF">BpHYR1_039288</name>
</gene>
<reference evidence="2 3" key="1">
    <citation type="journal article" date="2018" name="Sci. Rep.">
        <title>Genomic signatures of local adaptation to the degree of environmental predictability in rotifers.</title>
        <authorList>
            <person name="Franch-Gras L."/>
            <person name="Hahn C."/>
            <person name="Garcia-Roger E.M."/>
            <person name="Carmona M.J."/>
            <person name="Serra M."/>
            <person name="Gomez A."/>
        </authorList>
    </citation>
    <scope>NUCLEOTIDE SEQUENCE [LARGE SCALE GENOMIC DNA]</scope>
    <source>
        <strain evidence="2">HYR1</strain>
    </source>
</reference>
<organism evidence="2 3">
    <name type="scientific">Brachionus plicatilis</name>
    <name type="common">Marine rotifer</name>
    <name type="synonym">Brachionus muelleri</name>
    <dbReference type="NCBI Taxonomy" id="10195"/>
    <lineage>
        <taxon>Eukaryota</taxon>
        <taxon>Metazoa</taxon>
        <taxon>Spiralia</taxon>
        <taxon>Gnathifera</taxon>
        <taxon>Rotifera</taxon>
        <taxon>Eurotatoria</taxon>
        <taxon>Monogononta</taxon>
        <taxon>Pseudotrocha</taxon>
        <taxon>Ploima</taxon>
        <taxon>Brachionidae</taxon>
        <taxon>Brachionus</taxon>
    </lineage>
</organism>
<dbReference type="AlphaFoldDB" id="A0A3M7PV10"/>
<comment type="caution">
    <text evidence="2">The sequence shown here is derived from an EMBL/GenBank/DDBJ whole genome shotgun (WGS) entry which is preliminary data.</text>
</comment>
<dbReference type="Proteomes" id="UP000276133">
    <property type="component" value="Unassembled WGS sequence"/>
</dbReference>
<evidence type="ECO:0000313" key="2">
    <source>
        <dbReference type="EMBL" id="RNA02508.1"/>
    </source>
</evidence>
<keyword evidence="3" id="KW-1185">Reference proteome</keyword>
<keyword evidence="1" id="KW-0812">Transmembrane</keyword>
<protein>
    <submittedName>
        <fullName evidence="2">Uncharacterized protein</fullName>
    </submittedName>
</protein>
<keyword evidence="1" id="KW-0472">Membrane</keyword>
<proteinExistence type="predicted"/>
<evidence type="ECO:0000256" key="1">
    <source>
        <dbReference type="SAM" id="Phobius"/>
    </source>
</evidence>